<dbReference type="InterPro" id="IPR010994">
    <property type="entry name" value="RuvA_2-like"/>
</dbReference>
<dbReference type="EMBL" id="FNZH01000003">
    <property type="protein sequence ID" value="SEJ40812.1"/>
    <property type="molecule type" value="Genomic_DNA"/>
</dbReference>
<evidence type="ECO:0000313" key="1">
    <source>
        <dbReference type="EMBL" id="SEJ40812.1"/>
    </source>
</evidence>
<protein>
    <recommendedName>
        <fullName evidence="3">Helix-hairpin-helix motif-containing protein</fullName>
    </recommendedName>
</protein>
<name>A0A1H6YU65_9BACT</name>
<dbReference type="OrthoDB" id="9766750at2"/>
<dbReference type="Proteomes" id="UP000199403">
    <property type="component" value="Unassembled WGS sequence"/>
</dbReference>
<accession>A0A1H6YU65</accession>
<keyword evidence="2" id="KW-1185">Reference proteome</keyword>
<evidence type="ECO:0008006" key="3">
    <source>
        <dbReference type="Google" id="ProtNLM"/>
    </source>
</evidence>
<evidence type="ECO:0000313" key="2">
    <source>
        <dbReference type="Proteomes" id="UP000199403"/>
    </source>
</evidence>
<gene>
    <name evidence="1" type="ORF">SAMN05192553_103735</name>
</gene>
<dbReference type="AlphaFoldDB" id="A0A1H6YU65"/>
<organism evidence="1 2">
    <name type="scientific">Cyclobacterium xiamenense</name>
    <dbReference type="NCBI Taxonomy" id="1297121"/>
    <lineage>
        <taxon>Bacteria</taxon>
        <taxon>Pseudomonadati</taxon>
        <taxon>Bacteroidota</taxon>
        <taxon>Cytophagia</taxon>
        <taxon>Cytophagales</taxon>
        <taxon>Cyclobacteriaceae</taxon>
        <taxon>Cyclobacterium</taxon>
    </lineage>
</organism>
<dbReference type="SUPFAM" id="SSF47781">
    <property type="entry name" value="RuvA domain 2-like"/>
    <property type="match status" value="1"/>
</dbReference>
<sequence length="698" mass="79776">MVLIPGICLVWGLQSLSAQTPTDSELDIEAFMEERFAFQDEDIDYEDLYESLLQVHLSPLNLQQVTAEQLQSLSILTPLQVESFIGYRDTFGPLLSVYELQAIPEWDLETIGKMLPFVVLKSDPIPLSPPGVRRLKNAENAYFIVRQRRIWQTRKGFSPPDTLSSGTLSSRYLGDPNDVYVRLRLQQPGDFSVGLTAEKDAGEPFTWDTDSRRYGMDFLSLHYTLYNKGALQTFTLGDYQLQFGQGLVFGAGFSVGKGAETVATVRRSSLGLRPYTSVLETGFFRGAAATVTSGNLAWTAMYSSAPRNANVQLLQDSLEASDSYLSSLVLSGYHRTESEIQKKAQAREQNIGGNVHYKNRTNGLQAGVNFLHTRYSQPLLPRARIYNQFEFRGDQNAIGSLYISYNFSNHYLFAESALSKSGGSGSVVGIMSSLSRQLDFSLVWRNFDRNFHSFYGNAFSEGSRPINEEGFYMGMNYKPSRKISWSAYYDHFSFPWLRFRAYAPSSGSEWLSRFTYTPNKSLVLFAQWREERKSRNLLSDEQSANQYLLMEGKRRNFAWNLTYQPTPWWQAKTRIQLSSFLINGRTTRGYAIFQDLSGTINRFNFSGRISLFDTDDFENRQFLFEKNVLWAFSVPSFYGQGMRYYLLAKYKISRQLTCWARWAKTSYTNREGIGSGLQEIPGSEVTETTIQLRYQFNR</sequence>
<reference evidence="2" key="1">
    <citation type="submission" date="2016-10" db="EMBL/GenBank/DDBJ databases">
        <authorList>
            <person name="Varghese N."/>
            <person name="Submissions S."/>
        </authorList>
    </citation>
    <scope>NUCLEOTIDE SEQUENCE [LARGE SCALE GENOMIC DNA]</scope>
    <source>
        <strain evidence="2">IBRC-M 10761</strain>
    </source>
</reference>
<proteinExistence type="predicted"/>
<dbReference type="STRING" id="1416801.SAMN05192553_103735"/>